<dbReference type="SUPFAM" id="SSF52266">
    <property type="entry name" value="SGNH hydrolase"/>
    <property type="match status" value="1"/>
</dbReference>
<dbReference type="OrthoDB" id="9786188at2"/>
<proteinExistence type="predicted"/>
<dbReference type="RefSeq" id="WP_085772161.1">
    <property type="nucleotide sequence ID" value="NZ_AP027149.1"/>
</dbReference>
<dbReference type="InterPro" id="IPR013830">
    <property type="entry name" value="SGNH_hydro"/>
</dbReference>
<dbReference type="KEGG" id="mbry:B1812_14210"/>
<dbReference type="Pfam" id="PF13472">
    <property type="entry name" value="Lipase_GDSL_2"/>
    <property type="match status" value="1"/>
</dbReference>
<accession>A0A1W6MWT6</accession>
<dbReference type="Gene3D" id="3.40.50.1110">
    <property type="entry name" value="SGNH hydrolase"/>
    <property type="match status" value="1"/>
</dbReference>
<dbReference type="EMBL" id="CP019948">
    <property type="protein sequence ID" value="ARN82038.1"/>
    <property type="molecule type" value="Genomic_DNA"/>
</dbReference>
<keyword evidence="3" id="KW-1185">Reference proteome</keyword>
<evidence type="ECO:0000313" key="3">
    <source>
        <dbReference type="Proteomes" id="UP000193978"/>
    </source>
</evidence>
<organism evidence="2 3">
    <name type="scientific">Methylocystis bryophila</name>
    <dbReference type="NCBI Taxonomy" id="655015"/>
    <lineage>
        <taxon>Bacteria</taxon>
        <taxon>Pseudomonadati</taxon>
        <taxon>Pseudomonadota</taxon>
        <taxon>Alphaproteobacteria</taxon>
        <taxon>Hyphomicrobiales</taxon>
        <taxon>Methylocystaceae</taxon>
        <taxon>Methylocystis</taxon>
    </lineage>
</organism>
<dbReference type="GO" id="GO:0004622">
    <property type="term" value="F:phosphatidylcholine lysophospholipase activity"/>
    <property type="evidence" value="ECO:0007669"/>
    <property type="project" value="TreeGrafter"/>
</dbReference>
<gene>
    <name evidence="2" type="ORF">B1812_14210</name>
</gene>
<dbReference type="GO" id="GO:0006629">
    <property type="term" value="P:lipid metabolic process"/>
    <property type="evidence" value="ECO:0007669"/>
    <property type="project" value="InterPro"/>
</dbReference>
<evidence type="ECO:0000313" key="2">
    <source>
        <dbReference type="EMBL" id="ARN82038.1"/>
    </source>
</evidence>
<dbReference type="InterPro" id="IPR008265">
    <property type="entry name" value="Lipase_GDSL_AS"/>
</dbReference>
<dbReference type="InterPro" id="IPR036514">
    <property type="entry name" value="SGNH_hydro_sf"/>
</dbReference>
<dbReference type="PROSITE" id="PS01098">
    <property type="entry name" value="LIPASE_GDSL_SER"/>
    <property type="match status" value="1"/>
</dbReference>
<dbReference type="InterPro" id="IPR051532">
    <property type="entry name" value="Ester_Hydrolysis_Enzymes"/>
</dbReference>
<dbReference type="Proteomes" id="UP000193978">
    <property type="component" value="Chromosome"/>
</dbReference>
<reference evidence="2 3" key="1">
    <citation type="submission" date="2017-02" db="EMBL/GenBank/DDBJ databases">
        <authorList>
            <person name="Peterson S.W."/>
        </authorList>
    </citation>
    <scope>NUCLEOTIDE SEQUENCE [LARGE SCALE GENOMIC DNA]</scope>
    <source>
        <strain evidence="2 3">S285</strain>
    </source>
</reference>
<dbReference type="AlphaFoldDB" id="A0A1W6MWT6"/>
<feature type="domain" description="SGNH hydrolase-type esterase" evidence="1">
    <location>
        <begin position="45"/>
        <end position="206"/>
    </location>
</feature>
<evidence type="ECO:0000259" key="1">
    <source>
        <dbReference type="Pfam" id="PF13472"/>
    </source>
</evidence>
<sequence length="229" mass="24665">MHLSSPRAQGDWRLSAQRPLRVALATVLVFSAFNPTPPRPKTVVAFGDSLTAGYGLRPREALPVVLRRRLREDGYDATVLNAGVSGDTTQKGLSRLRGVEALKPDLVILELGGNDMLNGVDPKLTKTNLDRIIVQLRSSGARVLLAGMRATPGSLSEVDGRHFDKLFPALAAKHSLPFYPFILDGVLGDPKLVLWGGLHPNREGVRRIVDRIAPIVEKALDAGGSETAG</sequence>
<protein>
    <recommendedName>
        <fullName evidence="1">SGNH hydrolase-type esterase domain-containing protein</fullName>
    </recommendedName>
</protein>
<dbReference type="STRING" id="655015.B1812_14210"/>
<dbReference type="PANTHER" id="PTHR30383:SF24">
    <property type="entry name" value="THIOESTERASE 1_PROTEASE 1_LYSOPHOSPHOLIPASE L1"/>
    <property type="match status" value="1"/>
</dbReference>
<dbReference type="PANTHER" id="PTHR30383">
    <property type="entry name" value="THIOESTERASE 1/PROTEASE 1/LYSOPHOSPHOLIPASE L1"/>
    <property type="match status" value="1"/>
</dbReference>
<name>A0A1W6MWT6_9HYPH</name>
<dbReference type="CDD" id="cd01822">
    <property type="entry name" value="Lysophospholipase_L1_like"/>
    <property type="match status" value="1"/>
</dbReference>